<accession>A0ABR3HR05</accession>
<sequence length="462" mass="52868">MDLKKWTEMKRSGGFRRKVIAKYRKLQETSENKIIQKKCDIGNKTSGSVHVFSNCQNTVTETDRSQESNSCSFSSDLTETFLEEASNEDQENWCETHTEDENYEFRENIRQWAVKCNIPQAHLHDLFSIVNKRLPFVLPKDPRTLLKTNALEICISSICSGHYWHNGLKIQLKNILEEIIEVPTQISLNINIDGLPIYNSSRHQLWPILCNIFELSNISPIVIGIYEGQSKPSDLSAYLGPTVSELKELENGLDVTTKQGKSCKVDVKVRAFLCDSPARALIKGVANFNAKDGCLKCTIQGEYSHDTHTVTFPGTNHPKRTDNDFRLKKYGNHHKVDSPLLQLSIDMIEDIPVSDSLHLIHLGIMKRLLRGWRDGNFGKLKTKWSARDIDKVSSFLSKCQLPKEIHRSVRTIEVLAIVFFPNKKVYYLECLLIISKTSFQKHSKFFSGILLMRYLKTTAFIL</sequence>
<organism evidence="1 2">
    <name type="scientific">Loxostege sticticalis</name>
    <name type="common">Beet webworm moth</name>
    <dbReference type="NCBI Taxonomy" id="481309"/>
    <lineage>
        <taxon>Eukaryota</taxon>
        <taxon>Metazoa</taxon>
        <taxon>Ecdysozoa</taxon>
        <taxon>Arthropoda</taxon>
        <taxon>Hexapoda</taxon>
        <taxon>Insecta</taxon>
        <taxon>Pterygota</taxon>
        <taxon>Neoptera</taxon>
        <taxon>Endopterygota</taxon>
        <taxon>Lepidoptera</taxon>
        <taxon>Glossata</taxon>
        <taxon>Ditrysia</taxon>
        <taxon>Pyraloidea</taxon>
        <taxon>Crambidae</taxon>
        <taxon>Pyraustinae</taxon>
        <taxon>Loxostege</taxon>
    </lineage>
</organism>
<dbReference type="EMBL" id="JBEUOH010000015">
    <property type="protein sequence ID" value="KAL0878997.1"/>
    <property type="molecule type" value="Genomic_DNA"/>
</dbReference>
<name>A0ABR3HR05_LOXSC</name>
<proteinExistence type="predicted"/>
<comment type="caution">
    <text evidence="1">The sequence shown here is derived from an EMBL/GenBank/DDBJ whole genome shotgun (WGS) entry which is preliminary data.</text>
</comment>
<evidence type="ECO:0000313" key="1">
    <source>
        <dbReference type="EMBL" id="KAL0878997.1"/>
    </source>
</evidence>
<reference evidence="1 2" key="1">
    <citation type="submission" date="2024-06" db="EMBL/GenBank/DDBJ databases">
        <title>A chromosome-level genome assembly of beet webworm, Loxostege sticticalis.</title>
        <authorList>
            <person name="Zhang Y."/>
        </authorList>
    </citation>
    <scope>NUCLEOTIDE SEQUENCE [LARGE SCALE GENOMIC DNA]</scope>
    <source>
        <strain evidence="1">AQ026</strain>
        <tissue evidence="1">Whole body</tissue>
    </source>
</reference>
<keyword evidence="2" id="KW-1185">Reference proteome</keyword>
<dbReference type="PANTHER" id="PTHR33053:SF9">
    <property type="entry name" value="AGAP000105-PA"/>
    <property type="match status" value="1"/>
</dbReference>
<gene>
    <name evidence="1" type="ORF">ABMA27_003977</name>
</gene>
<evidence type="ECO:0008006" key="3">
    <source>
        <dbReference type="Google" id="ProtNLM"/>
    </source>
</evidence>
<dbReference type="Proteomes" id="UP001549920">
    <property type="component" value="Unassembled WGS sequence"/>
</dbReference>
<protein>
    <recommendedName>
        <fullName evidence="3">Transposase domain-containing protein</fullName>
    </recommendedName>
</protein>
<dbReference type="PANTHER" id="PTHR33053">
    <property type="entry name" value="PROTEIN, PUTATIVE-RELATED"/>
    <property type="match status" value="1"/>
</dbReference>
<evidence type="ECO:0000313" key="2">
    <source>
        <dbReference type="Proteomes" id="UP001549920"/>
    </source>
</evidence>